<keyword evidence="3" id="KW-1185">Reference proteome</keyword>
<keyword evidence="1" id="KW-0472">Membrane</keyword>
<evidence type="ECO:0000256" key="1">
    <source>
        <dbReference type="SAM" id="Phobius"/>
    </source>
</evidence>
<evidence type="ECO:0000313" key="2">
    <source>
        <dbReference type="EMBL" id="VDK86969.1"/>
    </source>
</evidence>
<protein>
    <submittedName>
        <fullName evidence="2">Uncharacterized protein</fullName>
    </submittedName>
</protein>
<dbReference type="EMBL" id="UYRU01044564">
    <property type="protein sequence ID" value="VDK86969.1"/>
    <property type="molecule type" value="Genomic_DNA"/>
</dbReference>
<dbReference type="Proteomes" id="UP000281553">
    <property type="component" value="Unassembled WGS sequence"/>
</dbReference>
<accession>A0A3P6TUE3</accession>
<gene>
    <name evidence="2" type="ORF">DILT_LOCUS3953</name>
</gene>
<evidence type="ECO:0000313" key="3">
    <source>
        <dbReference type="Proteomes" id="UP000281553"/>
    </source>
</evidence>
<reference evidence="2 3" key="1">
    <citation type="submission" date="2018-11" db="EMBL/GenBank/DDBJ databases">
        <authorList>
            <consortium name="Pathogen Informatics"/>
        </authorList>
    </citation>
    <scope>NUCLEOTIDE SEQUENCE [LARGE SCALE GENOMIC DNA]</scope>
</reference>
<organism evidence="2 3">
    <name type="scientific">Dibothriocephalus latus</name>
    <name type="common">Fish tapeworm</name>
    <name type="synonym">Diphyllobothrium latum</name>
    <dbReference type="NCBI Taxonomy" id="60516"/>
    <lineage>
        <taxon>Eukaryota</taxon>
        <taxon>Metazoa</taxon>
        <taxon>Spiralia</taxon>
        <taxon>Lophotrochozoa</taxon>
        <taxon>Platyhelminthes</taxon>
        <taxon>Cestoda</taxon>
        <taxon>Eucestoda</taxon>
        <taxon>Diphyllobothriidea</taxon>
        <taxon>Diphyllobothriidae</taxon>
        <taxon>Dibothriocephalus</taxon>
    </lineage>
</organism>
<feature type="transmembrane region" description="Helical" evidence="1">
    <location>
        <begin position="6"/>
        <end position="28"/>
    </location>
</feature>
<keyword evidence="1" id="KW-1133">Transmembrane helix</keyword>
<name>A0A3P6TUE3_DIBLA</name>
<sequence>MPLSFYALLAVGGLHLITFIMLICIVCCKGKDDGENEPEEEEVLPDAYGEVNMYGEEAYPTEPNPGVANGWVKTFPSNIEFADGKMGREGDLYRGFYGYVQSAVFGSA</sequence>
<keyword evidence="1" id="KW-0812">Transmembrane</keyword>
<proteinExistence type="predicted"/>
<dbReference type="AlphaFoldDB" id="A0A3P6TUE3"/>